<organism evidence="2 3">
    <name type="scientific">Operophtera brumata</name>
    <name type="common">Winter moth</name>
    <name type="synonym">Phalaena brumata</name>
    <dbReference type="NCBI Taxonomy" id="104452"/>
    <lineage>
        <taxon>Eukaryota</taxon>
        <taxon>Metazoa</taxon>
        <taxon>Ecdysozoa</taxon>
        <taxon>Arthropoda</taxon>
        <taxon>Hexapoda</taxon>
        <taxon>Insecta</taxon>
        <taxon>Pterygota</taxon>
        <taxon>Neoptera</taxon>
        <taxon>Endopterygota</taxon>
        <taxon>Lepidoptera</taxon>
        <taxon>Glossata</taxon>
        <taxon>Ditrysia</taxon>
        <taxon>Geometroidea</taxon>
        <taxon>Geometridae</taxon>
        <taxon>Larentiinae</taxon>
        <taxon>Operophtera</taxon>
    </lineage>
</organism>
<feature type="non-terminal residue" evidence="2">
    <location>
        <position position="451"/>
    </location>
</feature>
<name>A0A0L7KL27_OPEBR</name>
<accession>A0A0L7KL27</accession>
<dbReference type="AlphaFoldDB" id="A0A0L7KL27"/>
<feature type="compositionally biased region" description="Basic residues" evidence="1">
    <location>
        <begin position="406"/>
        <end position="415"/>
    </location>
</feature>
<keyword evidence="3" id="KW-1185">Reference proteome</keyword>
<protein>
    <submittedName>
        <fullName evidence="2">Uncharacterized protein</fullName>
    </submittedName>
</protein>
<reference evidence="2 3" key="1">
    <citation type="journal article" date="2015" name="Genome Biol. Evol.">
        <title>The genome of winter moth (Operophtera brumata) provides a genomic perspective on sexual dimorphism and phenology.</title>
        <authorList>
            <person name="Derks M.F."/>
            <person name="Smit S."/>
            <person name="Salis L."/>
            <person name="Schijlen E."/>
            <person name="Bossers A."/>
            <person name="Mateman C."/>
            <person name="Pijl A.S."/>
            <person name="de Ridder D."/>
            <person name="Groenen M.A."/>
            <person name="Visser M.E."/>
            <person name="Megens H.J."/>
        </authorList>
    </citation>
    <scope>NUCLEOTIDE SEQUENCE [LARGE SCALE GENOMIC DNA]</scope>
    <source>
        <strain evidence="2">WM2013NL</strain>
        <tissue evidence="2">Head and thorax</tissue>
    </source>
</reference>
<feature type="region of interest" description="Disordered" evidence="1">
    <location>
        <begin position="97"/>
        <end position="120"/>
    </location>
</feature>
<feature type="region of interest" description="Disordered" evidence="1">
    <location>
        <begin position="1"/>
        <end position="74"/>
    </location>
</feature>
<sequence length="451" mass="51495">MNKTNSENESVSGKNYKKKLQEELFAQSNGEHLQRKERKRKFSEEPSACEPVGSPKKNKIKRESESDIDLSTKYKTNGHYRSECYDSYDESHLNLKVKDEQHFATPSPTKTKKKRSKSKSNSAILNEVFCEAKNKRENLGDCIDEDTDGRKQNVDASVNRSGSFNNLRESVKRTPTISERIQFEEDESSDVNQRQTTKTSTKSSNLNIFLKENLNLKPFPGTLNAKSVLTVDDDVWIVTCPKEVDVDAFENKEFTLEGKCKLKLNGQTYEGTVDNESGNMSMLSSEQSTFVIKTLLVKGCLNFRKRIPKSHIQDDVMLNNQTNFIPLPETKCRHPLFGTGYRRAIRLPASVAGRLHAHPGRHHKQRGAPSQECSDPFIRSTKAEFSSESSVKPEFESDQTQTVSIKKNKKKRKHSYSKEALPRETKRIKHNLESAEAWESEQAIEENLFNF</sequence>
<feature type="non-terminal residue" evidence="2">
    <location>
        <position position="1"/>
    </location>
</feature>
<evidence type="ECO:0000256" key="1">
    <source>
        <dbReference type="SAM" id="MobiDB-lite"/>
    </source>
</evidence>
<evidence type="ECO:0000313" key="3">
    <source>
        <dbReference type="Proteomes" id="UP000037510"/>
    </source>
</evidence>
<feature type="compositionally biased region" description="Basic and acidic residues" evidence="1">
    <location>
        <begin position="416"/>
        <end position="425"/>
    </location>
</feature>
<proteinExistence type="predicted"/>
<feature type="region of interest" description="Disordered" evidence="1">
    <location>
        <begin position="386"/>
        <end position="425"/>
    </location>
</feature>
<feature type="compositionally biased region" description="Polar residues" evidence="1">
    <location>
        <begin position="1"/>
        <end position="13"/>
    </location>
</feature>
<dbReference type="Proteomes" id="UP000037510">
    <property type="component" value="Unassembled WGS sequence"/>
</dbReference>
<feature type="region of interest" description="Disordered" evidence="1">
    <location>
        <begin position="142"/>
        <end position="161"/>
    </location>
</feature>
<gene>
    <name evidence="2" type="ORF">OBRU01_24595</name>
</gene>
<evidence type="ECO:0000313" key="2">
    <source>
        <dbReference type="EMBL" id="KOB64032.1"/>
    </source>
</evidence>
<dbReference type="EMBL" id="JTDY01009168">
    <property type="protein sequence ID" value="KOB64032.1"/>
    <property type="molecule type" value="Genomic_DNA"/>
</dbReference>
<comment type="caution">
    <text evidence="2">The sequence shown here is derived from an EMBL/GenBank/DDBJ whole genome shotgun (WGS) entry which is preliminary data.</text>
</comment>